<dbReference type="RefSeq" id="WP_023433509.1">
    <property type="nucleotide sequence ID" value="NZ_AWXZ01000039.1"/>
</dbReference>
<keyword evidence="4 8" id="KW-0378">Hydrolase</keyword>
<dbReference type="Gene3D" id="3.90.1680.20">
    <property type="match status" value="2"/>
</dbReference>
<evidence type="ECO:0000256" key="6">
    <source>
        <dbReference type="ARBA" id="ARBA00023125"/>
    </source>
</evidence>
<evidence type="ECO:0000256" key="2">
    <source>
        <dbReference type="ARBA" id="ARBA00022670"/>
    </source>
</evidence>
<dbReference type="Proteomes" id="UP000017819">
    <property type="component" value="Unassembled WGS sequence"/>
</dbReference>
<dbReference type="InterPro" id="IPR003738">
    <property type="entry name" value="SRAP"/>
</dbReference>
<evidence type="ECO:0000256" key="5">
    <source>
        <dbReference type="ARBA" id="ARBA00023124"/>
    </source>
</evidence>
<comment type="similarity">
    <text evidence="1 8">Belongs to the SOS response-associated peptidase family.</text>
</comment>
<dbReference type="EMBL" id="AWXZ01000039">
    <property type="protein sequence ID" value="ESR23323.1"/>
    <property type="molecule type" value="Genomic_DNA"/>
</dbReference>
<dbReference type="PANTHER" id="PTHR13604">
    <property type="entry name" value="DC12-RELATED"/>
    <property type="match status" value="1"/>
</dbReference>
<dbReference type="GO" id="GO:0006508">
    <property type="term" value="P:proteolysis"/>
    <property type="evidence" value="ECO:0007669"/>
    <property type="project" value="UniProtKB-KW"/>
</dbReference>
<organism evidence="9 10">
    <name type="scientific">Lutibaculum baratangense AMV1</name>
    <dbReference type="NCBI Taxonomy" id="631454"/>
    <lineage>
        <taxon>Bacteria</taxon>
        <taxon>Pseudomonadati</taxon>
        <taxon>Pseudomonadota</taxon>
        <taxon>Alphaproteobacteria</taxon>
        <taxon>Hyphomicrobiales</taxon>
        <taxon>Tepidamorphaceae</taxon>
        <taxon>Lutibaculum</taxon>
    </lineage>
</organism>
<keyword evidence="7" id="KW-0456">Lyase</keyword>
<accession>V4TA08</accession>
<dbReference type="GO" id="GO:0106300">
    <property type="term" value="P:protein-DNA covalent cross-linking repair"/>
    <property type="evidence" value="ECO:0007669"/>
    <property type="project" value="InterPro"/>
</dbReference>
<evidence type="ECO:0000313" key="9">
    <source>
        <dbReference type="EMBL" id="ESR23323.1"/>
    </source>
</evidence>
<dbReference type="OrthoDB" id="9782620at2"/>
<evidence type="ECO:0000256" key="3">
    <source>
        <dbReference type="ARBA" id="ARBA00022763"/>
    </source>
</evidence>
<sequence length="215" mass="23823">MCNLYSITKGQQAIREFAGAMHDSAGNLPPLPGIFPDYLAPVVRNGDGGRELTMMRWGMPGPKAFGERPVTNIRNTGSPHWRRWLGPGCRCLVPATSFCEYEDTKPRKTPVWFALEEGRPLFAFAGLWCTWHGTRGTKADPVEGEHRLFGFLTCPANAEVAPIHPQAMPAILTTPEEMDAWMRAPWDEAKALQRPLPDGTLKIVARGERKDEAAA</sequence>
<evidence type="ECO:0000256" key="7">
    <source>
        <dbReference type="ARBA" id="ARBA00023239"/>
    </source>
</evidence>
<reference evidence="9 10" key="1">
    <citation type="journal article" date="2014" name="Genome Announc.">
        <title>Draft Genome Sequence of Lutibaculum baratangense Strain AMV1T, Isolated from a Mud Volcano in Andamans, India.</title>
        <authorList>
            <person name="Singh A."/>
            <person name="Sreenivas A."/>
            <person name="Sathyanarayana Reddy G."/>
            <person name="Pinnaka A.K."/>
            <person name="Shivaji S."/>
        </authorList>
    </citation>
    <scope>NUCLEOTIDE SEQUENCE [LARGE SCALE GENOMIC DNA]</scope>
    <source>
        <strain evidence="9 10">AMV1</strain>
    </source>
</reference>
<proteinExistence type="inferred from homology"/>
<evidence type="ECO:0000313" key="10">
    <source>
        <dbReference type="Proteomes" id="UP000017819"/>
    </source>
</evidence>
<evidence type="ECO:0000256" key="8">
    <source>
        <dbReference type="RuleBase" id="RU364100"/>
    </source>
</evidence>
<comment type="caution">
    <text evidence="9">The sequence shown here is derived from an EMBL/GenBank/DDBJ whole genome shotgun (WGS) entry which is preliminary data.</text>
</comment>
<keyword evidence="5" id="KW-0190">Covalent protein-DNA linkage</keyword>
<protein>
    <recommendedName>
        <fullName evidence="8">Abasic site processing protein</fullName>
        <ecNumber evidence="8">3.4.-.-</ecNumber>
    </recommendedName>
</protein>
<evidence type="ECO:0000256" key="1">
    <source>
        <dbReference type="ARBA" id="ARBA00008136"/>
    </source>
</evidence>
<name>V4TA08_9HYPH</name>
<dbReference type="Pfam" id="PF02586">
    <property type="entry name" value="SRAP"/>
    <property type="match status" value="1"/>
</dbReference>
<dbReference type="EC" id="3.4.-.-" evidence="8"/>
<gene>
    <name evidence="9" type="ORF">N177_3391</name>
</gene>
<dbReference type="eggNOG" id="COG2135">
    <property type="taxonomic scope" value="Bacteria"/>
</dbReference>
<dbReference type="GO" id="GO:0003697">
    <property type="term" value="F:single-stranded DNA binding"/>
    <property type="evidence" value="ECO:0007669"/>
    <property type="project" value="InterPro"/>
</dbReference>
<dbReference type="AlphaFoldDB" id="V4TA08"/>
<dbReference type="InterPro" id="IPR036590">
    <property type="entry name" value="SRAP-like"/>
</dbReference>
<dbReference type="PATRIC" id="fig|631454.5.peg.3351"/>
<dbReference type="GO" id="GO:0008233">
    <property type="term" value="F:peptidase activity"/>
    <property type="evidence" value="ECO:0007669"/>
    <property type="project" value="UniProtKB-KW"/>
</dbReference>
<keyword evidence="3" id="KW-0227">DNA damage</keyword>
<dbReference type="PANTHER" id="PTHR13604:SF0">
    <property type="entry name" value="ABASIC SITE PROCESSING PROTEIN HMCES"/>
    <property type="match status" value="1"/>
</dbReference>
<keyword evidence="10" id="KW-1185">Reference proteome</keyword>
<evidence type="ECO:0000256" key="4">
    <source>
        <dbReference type="ARBA" id="ARBA00022801"/>
    </source>
</evidence>
<keyword evidence="2 8" id="KW-0645">Protease</keyword>
<keyword evidence="6" id="KW-0238">DNA-binding</keyword>
<dbReference type="SUPFAM" id="SSF143081">
    <property type="entry name" value="BB1717-like"/>
    <property type="match status" value="1"/>
</dbReference>
<dbReference type="GO" id="GO:0016829">
    <property type="term" value="F:lyase activity"/>
    <property type="evidence" value="ECO:0007669"/>
    <property type="project" value="UniProtKB-KW"/>
</dbReference>